<dbReference type="OrthoDB" id="9788334at2"/>
<dbReference type="EMBL" id="QKZL01000011">
    <property type="protein sequence ID" value="PZX15070.1"/>
    <property type="molecule type" value="Genomic_DNA"/>
</dbReference>
<feature type="region of interest" description="Disordered" evidence="1">
    <location>
        <begin position="59"/>
        <end position="90"/>
    </location>
</feature>
<proteinExistence type="predicted"/>
<keyword evidence="2" id="KW-0282">Flagellum</keyword>
<keyword evidence="2" id="KW-0969">Cilium</keyword>
<organism evidence="2 3">
    <name type="scientific">Palleronia aestuarii</name>
    <dbReference type="NCBI Taxonomy" id="568105"/>
    <lineage>
        <taxon>Bacteria</taxon>
        <taxon>Pseudomonadati</taxon>
        <taxon>Pseudomonadota</taxon>
        <taxon>Alphaproteobacteria</taxon>
        <taxon>Rhodobacterales</taxon>
        <taxon>Roseobacteraceae</taxon>
        <taxon>Palleronia</taxon>
    </lineage>
</organism>
<sequence>MIENMGIFRLAGDLARHATDRQNHIARNVANADTPGYHATDLADFASTLDRGGVELRATRPGHFTEGGDSASSAHAIKRDSEASPNGNTVSLEDEMLQAADVRRQHDMALTIYANARDVLRTSLGRG</sequence>
<comment type="caution">
    <text evidence="2">The sequence shown here is derived from an EMBL/GenBank/DDBJ whole genome shotgun (WGS) entry which is preliminary data.</text>
</comment>
<gene>
    <name evidence="2" type="ORF">LX81_02659</name>
</gene>
<evidence type="ECO:0000256" key="1">
    <source>
        <dbReference type="SAM" id="MobiDB-lite"/>
    </source>
</evidence>
<evidence type="ECO:0000313" key="2">
    <source>
        <dbReference type="EMBL" id="PZX15070.1"/>
    </source>
</evidence>
<dbReference type="Proteomes" id="UP000248916">
    <property type="component" value="Unassembled WGS sequence"/>
</dbReference>
<evidence type="ECO:0000313" key="3">
    <source>
        <dbReference type="Proteomes" id="UP000248916"/>
    </source>
</evidence>
<dbReference type="NCBIfam" id="NF009270">
    <property type="entry name" value="PRK12627.1"/>
    <property type="match status" value="1"/>
</dbReference>
<name>A0A2W7N4S0_9RHOB</name>
<accession>A0A2W7N4S0</accession>
<dbReference type="AlphaFoldDB" id="A0A2W7N4S0"/>
<dbReference type="RefSeq" id="WP_111537782.1">
    <property type="nucleotide sequence ID" value="NZ_QKZL01000011.1"/>
</dbReference>
<keyword evidence="2" id="KW-0966">Cell projection</keyword>
<keyword evidence="3" id="KW-1185">Reference proteome</keyword>
<reference evidence="2 3" key="1">
    <citation type="submission" date="2018-06" db="EMBL/GenBank/DDBJ databases">
        <title>Genomic Encyclopedia of Archaeal and Bacterial Type Strains, Phase II (KMG-II): from individual species to whole genera.</title>
        <authorList>
            <person name="Goeker M."/>
        </authorList>
    </citation>
    <scope>NUCLEOTIDE SEQUENCE [LARGE SCALE GENOMIC DNA]</scope>
    <source>
        <strain evidence="2 3">DSM 22009</strain>
    </source>
</reference>
<protein>
    <submittedName>
        <fullName evidence="2">Flagellar basal-body rod protein FlgB</fullName>
    </submittedName>
</protein>